<dbReference type="GO" id="GO:0046873">
    <property type="term" value="F:metal ion transmembrane transporter activity"/>
    <property type="evidence" value="ECO:0007669"/>
    <property type="project" value="InterPro"/>
</dbReference>
<gene>
    <name evidence="6" type="ORF">H8S33_04580</name>
</gene>
<evidence type="ECO:0000313" key="7">
    <source>
        <dbReference type="Proteomes" id="UP000637359"/>
    </source>
</evidence>
<feature type="transmembrane region" description="Helical" evidence="5">
    <location>
        <begin position="62"/>
        <end position="83"/>
    </location>
</feature>
<evidence type="ECO:0000256" key="3">
    <source>
        <dbReference type="ARBA" id="ARBA00022989"/>
    </source>
</evidence>
<dbReference type="AlphaFoldDB" id="A0A923L446"/>
<dbReference type="GO" id="GO:0016020">
    <property type="term" value="C:membrane"/>
    <property type="evidence" value="ECO:0007669"/>
    <property type="project" value="UniProtKB-SubCell"/>
</dbReference>
<protein>
    <submittedName>
        <fullName evidence="6">ZIP family metal transporter</fullName>
    </submittedName>
</protein>
<keyword evidence="3 5" id="KW-1133">Transmembrane helix</keyword>
<keyword evidence="2 5" id="KW-0812">Transmembrane</keyword>
<dbReference type="RefSeq" id="WP_186868803.1">
    <property type="nucleotide sequence ID" value="NZ_JACOOL010000002.1"/>
</dbReference>
<feature type="transmembrane region" description="Helical" evidence="5">
    <location>
        <begin position="103"/>
        <end position="125"/>
    </location>
</feature>
<dbReference type="Proteomes" id="UP000637359">
    <property type="component" value="Unassembled WGS sequence"/>
</dbReference>
<keyword evidence="7" id="KW-1185">Reference proteome</keyword>
<feature type="transmembrane region" description="Helical" evidence="5">
    <location>
        <begin position="29"/>
        <end position="50"/>
    </location>
</feature>
<reference evidence="6" key="1">
    <citation type="submission" date="2020-08" db="EMBL/GenBank/DDBJ databases">
        <title>Genome public.</title>
        <authorList>
            <person name="Liu C."/>
            <person name="Sun Q."/>
        </authorList>
    </citation>
    <scope>NUCLEOTIDE SEQUENCE</scope>
    <source>
        <strain evidence="6">BX22</strain>
    </source>
</reference>
<dbReference type="InterPro" id="IPR003689">
    <property type="entry name" value="ZIP"/>
</dbReference>
<feature type="transmembrane region" description="Helical" evidence="5">
    <location>
        <begin position="159"/>
        <end position="181"/>
    </location>
</feature>
<evidence type="ECO:0000256" key="5">
    <source>
        <dbReference type="SAM" id="Phobius"/>
    </source>
</evidence>
<organism evidence="6 7">
    <name type="scientific">Ornithinibacillus hominis</name>
    <dbReference type="NCBI Taxonomy" id="2763055"/>
    <lineage>
        <taxon>Bacteria</taxon>
        <taxon>Bacillati</taxon>
        <taxon>Bacillota</taxon>
        <taxon>Bacilli</taxon>
        <taxon>Bacillales</taxon>
        <taxon>Bacillaceae</taxon>
        <taxon>Ornithinibacillus</taxon>
    </lineage>
</organism>
<name>A0A923L446_9BACI</name>
<keyword evidence="4 5" id="KW-0472">Membrane</keyword>
<proteinExistence type="predicted"/>
<comment type="subcellular location">
    <subcellularLocation>
        <location evidence="1">Membrane</location>
        <topology evidence="1">Multi-pass membrane protein</topology>
    </subcellularLocation>
</comment>
<feature type="transmembrane region" description="Helical" evidence="5">
    <location>
        <begin position="188"/>
        <end position="206"/>
    </location>
</feature>
<accession>A0A923L446</accession>
<evidence type="ECO:0000313" key="6">
    <source>
        <dbReference type="EMBL" id="MBC5636102.1"/>
    </source>
</evidence>
<evidence type="ECO:0000256" key="2">
    <source>
        <dbReference type="ARBA" id="ARBA00022692"/>
    </source>
</evidence>
<sequence length="241" mass="26145">MAFIWLSGVIASALGISAGGGLAWFMKRIHGSVSFLYSLCGGLIIGLLFIEMIPKSIQLGGWVIFALGTATGVILYLCIHRVINMITLVTDTQQKVLLLRTGVLLTISIAMHNFPVGLALGAAIGTEIGKPMLLTILLHNIPEGVIIFTPLFLAGYGFFTWLVITAVLTVPVAIGSLLGLFITAEVPLLFAFMINIAISMIFIVAVREIVWEAMKKSSIWYGLLVSLFGITLVYMYFTFIN</sequence>
<evidence type="ECO:0000256" key="1">
    <source>
        <dbReference type="ARBA" id="ARBA00004141"/>
    </source>
</evidence>
<dbReference type="EMBL" id="JACOOL010000002">
    <property type="protein sequence ID" value="MBC5636102.1"/>
    <property type="molecule type" value="Genomic_DNA"/>
</dbReference>
<evidence type="ECO:0000256" key="4">
    <source>
        <dbReference type="ARBA" id="ARBA00023136"/>
    </source>
</evidence>
<comment type="caution">
    <text evidence="6">The sequence shown here is derived from an EMBL/GenBank/DDBJ whole genome shotgun (WGS) entry which is preliminary data.</text>
</comment>
<dbReference type="Pfam" id="PF02535">
    <property type="entry name" value="Zip"/>
    <property type="match status" value="1"/>
</dbReference>
<feature type="transmembrane region" description="Helical" evidence="5">
    <location>
        <begin position="218"/>
        <end position="237"/>
    </location>
</feature>
<feature type="transmembrane region" description="Helical" evidence="5">
    <location>
        <begin position="132"/>
        <end position="153"/>
    </location>
</feature>